<organism evidence="1 2">
    <name type="scientific">Actibacterium mucosum KCTC 23349</name>
    <dbReference type="NCBI Taxonomy" id="1454373"/>
    <lineage>
        <taxon>Bacteria</taxon>
        <taxon>Pseudomonadati</taxon>
        <taxon>Pseudomonadota</taxon>
        <taxon>Alphaproteobacteria</taxon>
        <taxon>Rhodobacterales</taxon>
        <taxon>Roseobacteraceae</taxon>
        <taxon>Actibacterium</taxon>
    </lineage>
</organism>
<dbReference type="EMBL" id="JFKE01000004">
    <property type="protein sequence ID" value="KAJ55440.1"/>
    <property type="molecule type" value="Genomic_DNA"/>
</dbReference>
<reference evidence="1 2" key="1">
    <citation type="submission" date="2014-03" db="EMBL/GenBank/DDBJ databases">
        <title>Draft Genome Sequence of Actibacterium mucosum KCTC 23349, a Marine Alphaproteobacterium with Complex Ionic Requirements Isolated from Mediterranean Seawater at Malvarrosa Beach, Valencia, Spain.</title>
        <authorList>
            <person name="Arahal D.R."/>
            <person name="Shao Z."/>
            <person name="Lai Q."/>
            <person name="Pujalte M.J."/>
        </authorList>
    </citation>
    <scope>NUCLEOTIDE SEQUENCE [LARGE SCALE GENOMIC DNA]</scope>
    <source>
        <strain evidence="1 2">KCTC 23349</strain>
    </source>
</reference>
<proteinExistence type="predicted"/>
<sequence>MTSPVLWEEENGFVTLRLNRAARCNALTGELLEALEEVLDRAANAPPKGVILTGVGPHFSTGGDVAAFAAAVERGEGRAEATRVVGALHRVIVALLQLPAPVMVELRGATTGGSVGLVLASDMVAMHAAAFLQPFYSVVGFAPDGGWTALMPERIGSGPAAAALMLNRRIRADEARALGLATELGDDPSAITARWRATLDGHRAGAMATAKALIWDAPRLARVRAGLDAEQAAFEARIEDEETKLGMRDFLGERSSA</sequence>
<dbReference type="PANTHER" id="PTHR43459">
    <property type="entry name" value="ENOYL-COA HYDRATASE"/>
    <property type="match status" value="1"/>
</dbReference>
<protein>
    <recommendedName>
        <fullName evidence="3">Enoyl-CoA hydratase</fullName>
    </recommendedName>
</protein>
<dbReference type="InterPro" id="IPR001753">
    <property type="entry name" value="Enoyl-CoA_hydra/iso"/>
</dbReference>
<name>A0A037ZG78_9RHOB</name>
<evidence type="ECO:0000313" key="2">
    <source>
        <dbReference type="Proteomes" id="UP000026249"/>
    </source>
</evidence>
<dbReference type="OrthoDB" id="9777711at2"/>
<dbReference type="RefSeq" id="WP_035259232.1">
    <property type="nucleotide sequence ID" value="NZ_JFKE01000004.1"/>
</dbReference>
<dbReference type="SUPFAM" id="SSF52096">
    <property type="entry name" value="ClpP/crotonase"/>
    <property type="match status" value="1"/>
</dbReference>
<accession>A0A037ZG78</accession>
<evidence type="ECO:0000313" key="1">
    <source>
        <dbReference type="EMBL" id="KAJ55440.1"/>
    </source>
</evidence>
<comment type="caution">
    <text evidence="1">The sequence shown here is derived from an EMBL/GenBank/DDBJ whole genome shotgun (WGS) entry which is preliminary data.</text>
</comment>
<evidence type="ECO:0008006" key="3">
    <source>
        <dbReference type="Google" id="ProtNLM"/>
    </source>
</evidence>
<keyword evidence="2" id="KW-1185">Reference proteome</keyword>
<dbReference type="Gene3D" id="3.90.226.10">
    <property type="entry name" value="2-enoyl-CoA Hydratase, Chain A, domain 1"/>
    <property type="match status" value="1"/>
</dbReference>
<dbReference type="STRING" id="1454373.ACMU_12140"/>
<dbReference type="Pfam" id="PF00378">
    <property type="entry name" value="ECH_1"/>
    <property type="match status" value="1"/>
</dbReference>
<dbReference type="CDD" id="cd06558">
    <property type="entry name" value="crotonase-like"/>
    <property type="match status" value="1"/>
</dbReference>
<dbReference type="GO" id="GO:0003824">
    <property type="term" value="F:catalytic activity"/>
    <property type="evidence" value="ECO:0007669"/>
    <property type="project" value="UniProtKB-ARBA"/>
</dbReference>
<dbReference type="InterPro" id="IPR029045">
    <property type="entry name" value="ClpP/crotonase-like_dom_sf"/>
</dbReference>
<dbReference type="Proteomes" id="UP000026249">
    <property type="component" value="Unassembled WGS sequence"/>
</dbReference>
<gene>
    <name evidence="1" type="ORF">ACMU_12140</name>
</gene>
<dbReference type="PANTHER" id="PTHR43459:SF1">
    <property type="entry name" value="EG:BACN32G11.4 PROTEIN"/>
    <property type="match status" value="1"/>
</dbReference>
<dbReference type="AlphaFoldDB" id="A0A037ZG78"/>